<keyword evidence="10" id="KW-1185">Reference proteome</keyword>
<dbReference type="InterPro" id="IPR001444">
    <property type="entry name" value="Flag_bb_rod_N"/>
</dbReference>
<gene>
    <name evidence="9" type="ORF">SAMN05421686_104128</name>
</gene>
<comment type="subcellular location">
    <subcellularLocation>
        <location evidence="1 6">Bacterial flagellum basal body</location>
    </subcellularLocation>
</comment>
<reference evidence="10" key="1">
    <citation type="submission" date="2017-01" db="EMBL/GenBank/DDBJ databases">
        <authorList>
            <person name="Varghese N."/>
            <person name="Submissions S."/>
        </authorList>
    </citation>
    <scope>NUCLEOTIDE SEQUENCE [LARGE SCALE GENOMIC DNA]</scope>
    <source>
        <strain evidence="10">DSM 24913</strain>
    </source>
</reference>
<feature type="domain" description="Flagellar basal-body/hook protein C-terminal" evidence="8">
    <location>
        <begin position="104"/>
        <end position="147"/>
    </location>
</feature>
<evidence type="ECO:0000256" key="6">
    <source>
        <dbReference type="RuleBase" id="RU362062"/>
    </source>
</evidence>
<name>A0A1N7LP68_9GAMM</name>
<dbReference type="AlphaFoldDB" id="A0A1N7LP68"/>
<evidence type="ECO:0000259" key="7">
    <source>
        <dbReference type="Pfam" id="PF00460"/>
    </source>
</evidence>
<dbReference type="RefSeq" id="WP_068441483.1">
    <property type="nucleotide sequence ID" value="NZ_CAJWBH010000010.1"/>
</dbReference>
<evidence type="ECO:0000259" key="8">
    <source>
        <dbReference type="Pfam" id="PF06429"/>
    </source>
</evidence>
<dbReference type="GO" id="GO:0071978">
    <property type="term" value="P:bacterial-type flagellum-dependent swarming motility"/>
    <property type="evidence" value="ECO:0007669"/>
    <property type="project" value="TreeGrafter"/>
</dbReference>
<dbReference type="STRING" id="484498.SAMN05421686_104128"/>
<evidence type="ECO:0000256" key="5">
    <source>
        <dbReference type="ARBA" id="ARBA00025933"/>
    </source>
</evidence>
<dbReference type="GO" id="GO:0030694">
    <property type="term" value="C:bacterial-type flagellum basal body, rod"/>
    <property type="evidence" value="ECO:0007669"/>
    <property type="project" value="UniProtKB-UniRule"/>
</dbReference>
<proteinExistence type="inferred from homology"/>
<dbReference type="Pfam" id="PF00460">
    <property type="entry name" value="Flg_bb_rod"/>
    <property type="match status" value="1"/>
</dbReference>
<keyword evidence="4 6" id="KW-0975">Bacterial flagellum</keyword>
<dbReference type="OrthoDB" id="9794148at2"/>
<protein>
    <recommendedName>
        <fullName evidence="3 6">Flagellar basal-body rod protein FlgC</fullName>
    </recommendedName>
</protein>
<accession>A0A1N7LP68</accession>
<dbReference type="PROSITE" id="PS00588">
    <property type="entry name" value="FLAGELLA_BB_ROD"/>
    <property type="match status" value="1"/>
</dbReference>
<evidence type="ECO:0000256" key="2">
    <source>
        <dbReference type="ARBA" id="ARBA00009677"/>
    </source>
</evidence>
<evidence type="ECO:0000313" key="9">
    <source>
        <dbReference type="EMBL" id="SIS75630.1"/>
    </source>
</evidence>
<keyword evidence="9" id="KW-0966">Cell projection</keyword>
<evidence type="ECO:0000313" key="10">
    <source>
        <dbReference type="Proteomes" id="UP000185639"/>
    </source>
</evidence>
<dbReference type="EMBL" id="FTOH01000004">
    <property type="protein sequence ID" value="SIS75630.1"/>
    <property type="molecule type" value="Genomic_DNA"/>
</dbReference>
<keyword evidence="9" id="KW-0969">Cilium</keyword>
<dbReference type="Proteomes" id="UP000185639">
    <property type="component" value="Unassembled WGS sequence"/>
</dbReference>
<dbReference type="Pfam" id="PF06429">
    <property type="entry name" value="Flg_bbr_C"/>
    <property type="match status" value="1"/>
</dbReference>
<keyword evidence="9" id="KW-0282">Flagellum</keyword>
<evidence type="ECO:0000256" key="1">
    <source>
        <dbReference type="ARBA" id="ARBA00004117"/>
    </source>
</evidence>
<feature type="domain" description="Flagellar basal body rod protein N-terminal" evidence="7">
    <location>
        <begin position="7"/>
        <end position="32"/>
    </location>
</feature>
<dbReference type="InterPro" id="IPR006299">
    <property type="entry name" value="FlgC"/>
</dbReference>
<evidence type="ECO:0000256" key="4">
    <source>
        <dbReference type="ARBA" id="ARBA00023143"/>
    </source>
</evidence>
<dbReference type="PANTHER" id="PTHR30435">
    <property type="entry name" value="FLAGELLAR PROTEIN"/>
    <property type="match status" value="1"/>
</dbReference>
<dbReference type="InterPro" id="IPR019776">
    <property type="entry name" value="Flagellar_basal_body_rod_CS"/>
</dbReference>
<sequence>MSLTSVLNIAGSGMTAQSVRLNTTASNIANADSASSSVDETYRARKPWFSVLESEVNSKSRDVNGFMDTDAAMGAGVKIDGIVEKDSPLQARFQPDHPMANDDGYVYYPNVNIVEEMTDMMSSSRSYQMNVEVLKTAKQMLQRTLTLGQ</sequence>
<dbReference type="PANTHER" id="PTHR30435:SF2">
    <property type="entry name" value="FLAGELLAR BASAL-BODY ROD PROTEIN FLGC"/>
    <property type="match status" value="1"/>
</dbReference>
<organism evidence="9 10">
    <name type="scientific">Thalassolituus maritimus</name>
    <dbReference type="NCBI Taxonomy" id="484498"/>
    <lineage>
        <taxon>Bacteria</taxon>
        <taxon>Pseudomonadati</taxon>
        <taxon>Pseudomonadota</taxon>
        <taxon>Gammaproteobacteria</taxon>
        <taxon>Oceanospirillales</taxon>
        <taxon>Oceanospirillaceae</taxon>
        <taxon>Thalassolituus</taxon>
    </lineage>
</organism>
<evidence type="ECO:0000256" key="3">
    <source>
        <dbReference type="ARBA" id="ARBA00017941"/>
    </source>
</evidence>
<dbReference type="InterPro" id="IPR010930">
    <property type="entry name" value="Flg_bb/hook_C_dom"/>
</dbReference>
<dbReference type="NCBIfam" id="TIGR01395">
    <property type="entry name" value="FlgC"/>
    <property type="match status" value="1"/>
</dbReference>
<comment type="subunit">
    <text evidence="5 6">The basal body constitutes a major portion of the flagellar organelle and consists of four rings (L,P,S, and M) mounted on a central rod. The rod consists of about 26 subunits of FlgG in the distal portion, and FlgB, FlgC and FlgF are thought to build up the proximal portion of the rod with about 6 subunits each.</text>
</comment>
<comment type="similarity">
    <text evidence="2">Belongs to the flagella basal body rod proteins family.</text>
</comment>